<dbReference type="InterPro" id="IPR001173">
    <property type="entry name" value="Glyco_trans_2-like"/>
</dbReference>
<comment type="caution">
    <text evidence="2">The sequence shown here is derived from an EMBL/GenBank/DDBJ whole genome shotgun (WGS) entry which is preliminary data.</text>
</comment>
<dbReference type="AlphaFoldDB" id="A0A9D1GEB5"/>
<evidence type="ECO:0000313" key="3">
    <source>
        <dbReference type="Proteomes" id="UP000886722"/>
    </source>
</evidence>
<dbReference type="InterPro" id="IPR050834">
    <property type="entry name" value="Glycosyltransf_2"/>
</dbReference>
<reference evidence="2" key="1">
    <citation type="submission" date="2020-10" db="EMBL/GenBank/DDBJ databases">
        <authorList>
            <person name="Gilroy R."/>
        </authorList>
    </citation>
    <scope>NUCLEOTIDE SEQUENCE</scope>
    <source>
        <strain evidence="2">21143</strain>
    </source>
</reference>
<name>A0A9D1GEB5_9BACT</name>
<evidence type="ECO:0000313" key="2">
    <source>
        <dbReference type="EMBL" id="HIT39211.1"/>
    </source>
</evidence>
<dbReference type="SUPFAM" id="SSF53448">
    <property type="entry name" value="Nucleotide-diphospho-sugar transferases"/>
    <property type="match status" value="1"/>
</dbReference>
<reference evidence="2" key="2">
    <citation type="journal article" date="2021" name="PeerJ">
        <title>Extensive microbial diversity within the chicken gut microbiome revealed by metagenomics and culture.</title>
        <authorList>
            <person name="Gilroy R."/>
            <person name="Ravi A."/>
            <person name="Getino M."/>
            <person name="Pursley I."/>
            <person name="Horton D.L."/>
            <person name="Alikhan N.F."/>
            <person name="Baker D."/>
            <person name="Gharbi K."/>
            <person name="Hall N."/>
            <person name="Watson M."/>
            <person name="Adriaenssens E.M."/>
            <person name="Foster-Nyarko E."/>
            <person name="Jarju S."/>
            <person name="Secka A."/>
            <person name="Antonio M."/>
            <person name="Oren A."/>
            <person name="Chaudhuri R.R."/>
            <person name="La Ragione R."/>
            <person name="Hildebrand F."/>
            <person name="Pallen M.J."/>
        </authorList>
    </citation>
    <scope>NUCLEOTIDE SEQUENCE</scope>
    <source>
        <strain evidence="2">21143</strain>
    </source>
</reference>
<dbReference type="PANTHER" id="PTHR43685">
    <property type="entry name" value="GLYCOSYLTRANSFERASE"/>
    <property type="match status" value="1"/>
</dbReference>
<proteinExistence type="predicted"/>
<dbReference type="Gene3D" id="3.90.550.10">
    <property type="entry name" value="Spore Coat Polysaccharide Biosynthesis Protein SpsA, Chain A"/>
    <property type="match status" value="1"/>
</dbReference>
<dbReference type="PANTHER" id="PTHR43685:SF11">
    <property type="entry name" value="GLYCOSYLTRANSFERASE TAGX-RELATED"/>
    <property type="match status" value="1"/>
</dbReference>
<sequence length="311" mass="37112">MKVSVIIPNYRHALYLKERIDSVLEQTYRDFEVIILDDCSPDDSREIIETYRTREKIAHIVYNERNSGSTFMQWQKGFDFAQGEYIWIAESDDFADPGFLSSCVEQLENEPSCTLAYTESRLVDAESRPMKKRMKGAYSKSSPCDMWDGHDFVLRNMLRCNTIYNASMVVFRKAAIPADKTYMQFRLNGDWLFWVEIALQGKVAHINAPYNNFRQHEVKVTQTSRTDGTGLAELLRLYDIFFSLIELPRRTRWAIEGRIIRHARRALRHVQNPIRRREIADMWHLRYPHMRQRIIWYKLYRHLFIPPRFIR</sequence>
<organism evidence="2 3">
    <name type="scientific">Candidatus Caccoplasma intestinavium</name>
    <dbReference type="NCBI Taxonomy" id="2840716"/>
    <lineage>
        <taxon>Bacteria</taxon>
        <taxon>Pseudomonadati</taxon>
        <taxon>Bacteroidota</taxon>
        <taxon>Bacteroidia</taxon>
        <taxon>Bacteroidales</taxon>
        <taxon>Bacteroidaceae</taxon>
        <taxon>Bacteroidaceae incertae sedis</taxon>
        <taxon>Candidatus Caccoplasma</taxon>
    </lineage>
</organism>
<evidence type="ECO:0000259" key="1">
    <source>
        <dbReference type="Pfam" id="PF00535"/>
    </source>
</evidence>
<dbReference type="InterPro" id="IPR029044">
    <property type="entry name" value="Nucleotide-diphossugar_trans"/>
</dbReference>
<accession>A0A9D1GEB5</accession>
<dbReference type="EMBL" id="DVKT01000032">
    <property type="protein sequence ID" value="HIT39211.1"/>
    <property type="molecule type" value="Genomic_DNA"/>
</dbReference>
<protein>
    <submittedName>
        <fullName evidence="2">Glycosyltransferase</fullName>
    </submittedName>
</protein>
<feature type="domain" description="Glycosyltransferase 2-like" evidence="1">
    <location>
        <begin position="4"/>
        <end position="142"/>
    </location>
</feature>
<dbReference type="Proteomes" id="UP000886722">
    <property type="component" value="Unassembled WGS sequence"/>
</dbReference>
<dbReference type="Pfam" id="PF00535">
    <property type="entry name" value="Glycos_transf_2"/>
    <property type="match status" value="1"/>
</dbReference>
<gene>
    <name evidence="2" type="ORF">IAD06_04130</name>
</gene>